<organism evidence="2 3">
    <name type="scientific">Paenibacillus lautus</name>
    <name type="common">Bacillus lautus</name>
    <dbReference type="NCBI Taxonomy" id="1401"/>
    <lineage>
        <taxon>Bacteria</taxon>
        <taxon>Bacillati</taxon>
        <taxon>Bacillota</taxon>
        <taxon>Bacilli</taxon>
        <taxon>Bacillales</taxon>
        <taxon>Paenibacillaceae</taxon>
        <taxon>Paenibacillus</taxon>
    </lineage>
</organism>
<sequence>MKKRLETRIEGDRIVLRPIREDEFDVYFGLLQDAESNRLTGTQQAFTEDSIAAWIHNIGYAHEDRLDMMIAEKESDELIGEVVLNEINLTNRSGNIRISISDQHSNKGYGTEAMKLMLRYGFESLRLHRIELGVYAFNPRAIHVYEKLGFKREGTLRDSLYWDGTFHDMIVMSILEEEYRHLP</sequence>
<dbReference type="InterPro" id="IPR000182">
    <property type="entry name" value="GNAT_dom"/>
</dbReference>
<dbReference type="PANTHER" id="PTHR43415">
    <property type="entry name" value="SPERMIDINE N(1)-ACETYLTRANSFERASE"/>
    <property type="match status" value="1"/>
</dbReference>
<gene>
    <name evidence="2" type="ORF">D5F53_15330</name>
</gene>
<accession>A0A385TNC1</accession>
<dbReference type="Pfam" id="PF13302">
    <property type="entry name" value="Acetyltransf_3"/>
    <property type="match status" value="1"/>
</dbReference>
<dbReference type="Gene3D" id="3.40.630.30">
    <property type="match status" value="1"/>
</dbReference>
<dbReference type="PANTHER" id="PTHR43415:SF3">
    <property type="entry name" value="GNAT-FAMILY ACETYLTRANSFERASE"/>
    <property type="match status" value="1"/>
</dbReference>
<reference evidence="2 3" key="1">
    <citation type="submission" date="2018-09" db="EMBL/GenBank/DDBJ databases">
        <title>Genome Sequence of Paenibacillus lautus Strain E7593-69, Azo Dye-Degrading Bacteria, Isolated from Commercial Tattoo Inks.</title>
        <authorList>
            <person name="Nho S.W."/>
            <person name="Kim S.-J."/>
            <person name="Kweon O."/>
            <person name="Cerniglia C.E."/>
        </authorList>
    </citation>
    <scope>NUCLEOTIDE SEQUENCE [LARGE SCALE GENOMIC DNA]</scope>
    <source>
        <strain evidence="2 3">E7593-69</strain>
    </source>
</reference>
<name>A0A385TNC1_PAELA</name>
<evidence type="ECO:0000259" key="1">
    <source>
        <dbReference type="PROSITE" id="PS51186"/>
    </source>
</evidence>
<proteinExistence type="predicted"/>
<evidence type="ECO:0000313" key="2">
    <source>
        <dbReference type="EMBL" id="AYB44558.1"/>
    </source>
</evidence>
<feature type="domain" description="N-acetyltransferase" evidence="1">
    <location>
        <begin position="14"/>
        <end position="177"/>
    </location>
</feature>
<dbReference type="AlphaFoldDB" id="A0A385TNC1"/>
<keyword evidence="3" id="KW-1185">Reference proteome</keyword>
<dbReference type="PROSITE" id="PS51186">
    <property type="entry name" value="GNAT"/>
    <property type="match status" value="1"/>
</dbReference>
<evidence type="ECO:0000313" key="3">
    <source>
        <dbReference type="Proteomes" id="UP000266552"/>
    </source>
</evidence>
<dbReference type="InterPro" id="IPR016181">
    <property type="entry name" value="Acyl_CoA_acyltransferase"/>
</dbReference>
<keyword evidence="2" id="KW-0808">Transferase</keyword>
<dbReference type="SUPFAM" id="SSF55729">
    <property type="entry name" value="Acyl-CoA N-acyltransferases (Nat)"/>
    <property type="match status" value="1"/>
</dbReference>
<protein>
    <submittedName>
        <fullName evidence="2">N-acetyltransferase</fullName>
    </submittedName>
</protein>
<dbReference type="Proteomes" id="UP000266552">
    <property type="component" value="Chromosome"/>
</dbReference>
<dbReference type="KEGG" id="plw:D5F53_15330"/>
<dbReference type="GO" id="GO:0016747">
    <property type="term" value="F:acyltransferase activity, transferring groups other than amino-acyl groups"/>
    <property type="evidence" value="ECO:0007669"/>
    <property type="project" value="InterPro"/>
</dbReference>
<dbReference type="EMBL" id="CP032412">
    <property type="protein sequence ID" value="AYB44558.1"/>
    <property type="molecule type" value="Genomic_DNA"/>
</dbReference>
<dbReference type="RefSeq" id="WP_119848446.1">
    <property type="nucleotide sequence ID" value="NZ_CP032412.1"/>
</dbReference>